<keyword evidence="4 5" id="KW-0472">Membrane</keyword>
<evidence type="ECO:0000313" key="7">
    <source>
        <dbReference type="EMBL" id="KAK7204773.1"/>
    </source>
</evidence>
<sequence>MLLPTTYLRRKFRTLFLSDVTPSSTLARLETSWDIKKTLKRVQAHEYVATDLQYLLDFCIILFVLFIAAEPGPLFRLFIAIGFSLLLLIPITSQFFFPFLPIGTWLFLFFSCRFIPASWRPPIWVRVLPSLETIIYGGNLSNILAAQQKPFLDILAWIPYGLIHFGAPFVCSGIIFLFAAPGTLPVFARSFGYMNLIGVSIQLIFPCSPPWYENLYGLVPATYDVKGSPGGLARVDQIIGLDLYTSSFTASPMVFGAFPSLHSGCAVIEVLFMSYVFPRLTPVLLGYILWIWWSTMYLTHHYFVDLIGGALLSISVFLLVARSYLPKVQSDKPSRWAYDYIELGVLPVPKARLTKEYTPGDWAASGEYYTPGNATPVVETPTSEWEIETLADNDDEFNRPLVNPNNHKPLRTLNEKAVYEGA</sequence>
<dbReference type="Proteomes" id="UP001498771">
    <property type="component" value="Unassembled WGS sequence"/>
</dbReference>
<dbReference type="SMART" id="SM00014">
    <property type="entry name" value="acidPPc"/>
    <property type="match status" value="1"/>
</dbReference>
<dbReference type="Gene3D" id="1.20.144.10">
    <property type="entry name" value="Phosphatidic acid phosphatase type 2/haloperoxidase"/>
    <property type="match status" value="1"/>
</dbReference>
<comment type="subcellular location">
    <subcellularLocation>
        <location evidence="1">Membrane</location>
        <topology evidence="1">Multi-pass membrane protein</topology>
    </subcellularLocation>
</comment>
<proteinExistence type="predicted"/>
<feature type="domain" description="Phosphatidic acid phosphatase type 2/haloperoxidase" evidence="6">
    <location>
        <begin position="184"/>
        <end position="321"/>
    </location>
</feature>
<feature type="transmembrane region" description="Helical" evidence="5">
    <location>
        <begin position="74"/>
        <end position="92"/>
    </location>
</feature>
<feature type="transmembrane region" description="Helical" evidence="5">
    <location>
        <begin position="306"/>
        <end position="325"/>
    </location>
</feature>
<dbReference type="RefSeq" id="XP_064767806.1">
    <property type="nucleotide sequence ID" value="XM_064910473.1"/>
</dbReference>
<dbReference type="PANTHER" id="PTHR31310:SF11">
    <property type="entry name" value="INOSITOL PHOSPHORYLCERAMIDE SYNTHASE CATALYTIC SUBUNIT AUR1"/>
    <property type="match status" value="1"/>
</dbReference>
<dbReference type="GeneID" id="90035985"/>
<keyword evidence="2 5" id="KW-0812">Transmembrane</keyword>
<feature type="transmembrane region" description="Helical" evidence="5">
    <location>
        <begin position="157"/>
        <end position="179"/>
    </location>
</feature>
<keyword evidence="8" id="KW-1185">Reference proteome</keyword>
<dbReference type="InterPro" id="IPR000326">
    <property type="entry name" value="PAP2/HPO"/>
</dbReference>
<evidence type="ECO:0000313" key="8">
    <source>
        <dbReference type="Proteomes" id="UP001498771"/>
    </source>
</evidence>
<dbReference type="InterPro" id="IPR036938">
    <property type="entry name" value="PAP2/HPO_sf"/>
</dbReference>
<name>A0ABR1F4J0_9ASCO</name>
<dbReference type="InterPro" id="IPR052185">
    <property type="entry name" value="IPC_Synthase-Related"/>
</dbReference>
<accession>A0ABR1F4J0</accession>
<evidence type="ECO:0000256" key="5">
    <source>
        <dbReference type="SAM" id="Phobius"/>
    </source>
</evidence>
<feature type="transmembrane region" description="Helical" evidence="5">
    <location>
        <begin position="47"/>
        <end position="68"/>
    </location>
</feature>
<dbReference type="Pfam" id="PF14378">
    <property type="entry name" value="PAP2_3"/>
    <property type="match status" value="1"/>
</dbReference>
<evidence type="ECO:0000256" key="3">
    <source>
        <dbReference type="ARBA" id="ARBA00022989"/>
    </source>
</evidence>
<keyword evidence="3 5" id="KW-1133">Transmembrane helix</keyword>
<dbReference type="InterPro" id="IPR026841">
    <property type="entry name" value="Aur1/Ipt1"/>
</dbReference>
<dbReference type="CDD" id="cd03386">
    <property type="entry name" value="PAP2_Aur1_like"/>
    <property type="match status" value="1"/>
</dbReference>
<dbReference type="EMBL" id="JBBJBU010000007">
    <property type="protein sequence ID" value="KAK7204773.1"/>
    <property type="molecule type" value="Genomic_DNA"/>
</dbReference>
<evidence type="ECO:0000256" key="1">
    <source>
        <dbReference type="ARBA" id="ARBA00004141"/>
    </source>
</evidence>
<comment type="caution">
    <text evidence="7">The sequence shown here is derived from an EMBL/GenBank/DDBJ whole genome shotgun (WGS) entry which is preliminary data.</text>
</comment>
<protein>
    <recommendedName>
        <fullName evidence="6">Phosphatidic acid phosphatase type 2/haloperoxidase domain-containing protein</fullName>
    </recommendedName>
</protein>
<evidence type="ECO:0000259" key="6">
    <source>
        <dbReference type="SMART" id="SM00014"/>
    </source>
</evidence>
<evidence type="ECO:0000256" key="4">
    <source>
        <dbReference type="ARBA" id="ARBA00023136"/>
    </source>
</evidence>
<dbReference type="SUPFAM" id="SSF48317">
    <property type="entry name" value="Acid phosphatase/Vanadium-dependent haloperoxidase"/>
    <property type="match status" value="1"/>
</dbReference>
<dbReference type="PANTHER" id="PTHR31310">
    <property type="match status" value="1"/>
</dbReference>
<reference evidence="7 8" key="1">
    <citation type="submission" date="2024-03" db="EMBL/GenBank/DDBJ databases">
        <title>Genome-scale model development and genomic sequencing of the oleaginous clade Lipomyces.</title>
        <authorList>
            <consortium name="Lawrence Berkeley National Laboratory"/>
            <person name="Czajka J.J."/>
            <person name="Han Y."/>
            <person name="Kim J."/>
            <person name="Mondo S.J."/>
            <person name="Hofstad B.A."/>
            <person name="Robles A."/>
            <person name="Haridas S."/>
            <person name="Riley R."/>
            <person name="LaButti K."/>
            <person name="Pangilinan J."/>
            <person name="Andreopoulos W."/>
            <person name="Lipzen A."/>
            <person name="Yan J."/>
            <person name="Wang M."/>
            <person name="Ng V."/>
            <person name="Grigoriev I.V."/>
            <person name="Spatafora J.W."/>
            <person name="Magnuson J.K."/>
            <person name="Baker S.E."/>
            <person name="Pomraning K.R."/>
        </authorList>
    </citation>
    <scope>NUCLEOTIDE SEQUENCE [LARGE SCALE GENOMIC DNA]</scope>
    <source>
        <strain evidence="7 8">Phaff 52-87</strain>
    </source>
</reference>
<evidence type="ECO:0000256" key="2">
    <source>
        <dbReference type="ARBA" id="ARBA00022692"/>
    </source>
</evidence>
<gene>
    <name evidence="7" type="ORF">BZA70DRAFT_239347</name>
</gene>
<organism evidence="7 8">
    <name type="scientific">Myxozyma melibiosi</name>
    <dbReference type="NCBI Taxonomy" id="54550"/>
    <lineage>
        <taxon>Eukaryota</taxon>
        <taxon>Fungi</taxon>
        <taxon>Dikarya</taxon>
        <taxon>Ascomycota</taxon>
        <taxon>Saccharomycotina</taxon>
        <taxon>Lipomycetes</taxon>
        <taxon>Lipomycetales</taxon>
        <taxon>Lipomycetaceae</taxon>
        <taxon>Myxozyma</taxon>
    </lineage>
</organism>